<feature type="compositionally biased region" description="Polar residues" evidence="1">
    <location>
        <begin position="209"/>
        <end position="228"/>
    </location>
</feature>
<gene>
    <name evidence="2" type="ORF">FGO68_gene15238</name>
</gene>
<dbReference type="AlphaFoldDB" id="A0A8J8P9Y5"/>
<keyword evidence="3" id="KW-1185">Reference proteome</keyword>
<sequence length="275" mass="31102">MSDSQNQNGSNTRDEFSTNIGDDSSLRSKRTFALLRESDRKPIILYEGKKDFRQISDEKVTPATALDFNNRSQSKKTNDPDSLIDLSQTNINDSIDNDEQILFKRSGSLNSPSKQQQFSHPKRALLFGRSNSIEESPGEENDEPITERKKSNFHYLKQAVAKVTAVKTIENEYLGVMVQQKKRKEKKGHNFLHGIEKGKVRMTKERPSSKQSGNSAAQKAANEESTGNHLVLDLTDDEVEEGHSRTLQIGPQPQQRQEEGDITVENFDEIAKAFY</sequence>
<feature type="compositionally biased region" description="Polar residues" evidence="1">
    <location>
        <begin position="245"/>
        <end position="255"/>
    </location>
</feature>
<feature type="compositionally biased region" description="Polar residues" evidence="1">
    <location>
        <begin position="1"/>
        <end position="22"/>
    </location>
</feature>
<feature type="compositionally biased region" description="Polar residues" evidence="1">
    <location>
        <begin position="107"/>
        <end position="119"/>
    </location>
</feature>
<comment type="caution">
    <text evidence="2">The sequence shown here is derived from an EMBL/GenBank/DDBJ whole genome shotgun (WGS) entry which is preliminary data.</text>
</comment>
<feature type="compositionally biased region" description="Basic and acidic residues" evidence="1">
    <location>
        <begin position="51"/>
        <end position="60"/>
    </location>
</feature>
<dbReference type="Proteomes" id="UP000785679">
    <property type="component" value="Unassembled WGS sequence"/>
</dbReference>
<protein>
    <submittedName>
        <fullName evidence="2">Uncharacterized protein</fullName>
    </submittedName>
</protein>
<organism evidence="2 3">
    <name type="scientific">Halteria grandinella</name>
    <dbReference type="NCBI Taxonomy" id="5974"/>
    <lineage>
        <taxon>Eukaryota</taxon>
        <taxon>Sar</taxon>
        <taxon>Alveolata</taxon>
        <taxon>Ciliophora</taxon>
        <taxon>Intramacronucleata</taxon>
        <taxon>Spirotrichea</taxon>
        <taxon>Stichotrichia</taxon>
        <taxon>Sporadotrichida</taxon>
        <taxon>Halteriidae</taxon>
        <taxon>Halteria</taxon>
    </lineage>
</organism>
<proteinExistence type="predicted"/>
<feature type="region of interest" description="Disordered" evidence="1">
    <location>
        <begin position="51"/>
        <end position="146"/>
    </location>
</feature>
<dbReference type="EMBL" id="RRYP01000059">
    <property type="protein sequence ID" value="TNV88151.1"/>
    <property type="molecule type" value="Genomic_DNA"/>
</dbReference>
<accession>A0A8J8P9Y5</accession>
<name>A0A8J8P9Y5_HALGN</name>
<feature type="region of interest" description="Disordered" evidence="1">
    <location>
        <begin position="200"/>
        <end position="263"/>
    </location>
</feature>
<evidence type="ECO:0000256" key="1">
    <source>
        <dbReference type="SAM" id="MobiDB-lite"/>
    </source>
</evidence>
<evidence type="ECO:0000313" key="2">
    <source>
        <dbReference type="EMBL" id="TNV88151.1"/>
    </source>
</evidence>
<reference evidence="2" key="1">
    <citation type="submission" date="2019-06" db="EMBL/GenBank/DDBJ databases">
        <authorList>
            <person name="Zheng W."/>
        </authorList>
    </citation>
    <scope>NUCLEOTIDE SEQUENCE</scope>
    <source>
        <strain evidence="2">QDHG01</strain>
    </source>
</reference>
<evidence type="ECO:0000313" key="3">
    <source>
        <dbReference type="Proteomes" id="UP000785679"/>
    </source>
</evidence>
<feature type="region of interest" description="Disordered" evidence="1">
    <location>
        <begin position="1"/>
        <end position="29"/>
    </location>
</feature>
<feature type="compositionally biased region" description="Polar residues" evidence="1">
    <location>
        <begin position="85"/>
        <end position="94"/>
    </location>
</feature>